<dbReference type="GO" id="GO:0008168">
    <property type="term" value="F:methyltransferase activity"/>
    <property type="evidence" value="ECO:0007669"/>
    <property type="project" value="UniProtKB-KW"/>
</dbReference>
<evidence type="ECO:0000313" key="3">
    <source>
        <dbReference type="EMBL" id="KAB5595539.1"/>
    </source>
</evidence>
<keyword evidence="1 3" id="KW-0489">Methyltransferase</keyword>
<dbReference type="PANTHER" id="PTHR13090">
    <property type="entry name" value="ARGININE-HYDROXYLASE NDUFAF5, MITOCHONDRIAL"/>
    <property type="match status" value="1"/>
</dbReference>
<dbReference type="CDD" id="cd02440">
    <property type="entry name" value="AdoMet_MTases"/>
    <property type="match status" value="1"/>
</dbReference>
<keyword evidence="4" id="KW-1185">Reference proteome</keyword>
<dbReference type="InterPro" id="IPR029063">
    <property type="entry name" value="SAM-dependent_MTases_sf"/>
</dbReference>
<dbReference type="GO" id="GO:0032981">
    <property type="term" value="P:mitochondrial respiratory chain complex I assembly"/>
    <property type="evidence" value="ECO:0007669"/>
    <property type="project" value="TreeGrafter"/>
</dbReference>
<evidence type="ECO:0000256" key="2">
    <source>
        <dbReference type="ARBA" id="ARBA00022679"/>
    </source>
</evidence>
<comment type="caution">
    <text evidence="3">The sequence shown here is derived from an EMBL/GenBank/DDBJ whole genome shotgun (WGS) entry which is preliminary data.</text>
</comment>
<dbReference type="OrthoDB" id="16816at2759"/>
<sequence length="291" mass="32461">MNVTGRMLYGRLFARRYASAPSGSLLGGHSMSPFRLFDRNAKQIQKDRAALREAGARSRTVDYVREEVADRLFERVLDIKRRFPHILDLGAGSGHFTKLFDVDVTDRVTMLDMSLQSLNRDPDLEFPSPPARLHIDEENLLNAIPANSQDAVMSCLGLHWVNDLPGVLIQIRESLKPDGVFLGAMFGGDTLFELRTSLQLAQVEREGGISPRVSPMTNTRDVSNLLGRAGFTLLTVDTDDVRVSYPSIWELMEDLRDMGESNAVMGRNAFLKRDTLIAADAIYKGKSTFKA</sequence>
<dbReference type="AlphaFoldDB" id="A0A5N5QV92"/>
<protein>
    <submittedName>
        <fullName evidence="3">Methyltransferase</fullName>
    </submittedName>
</protein>
<dbReference type="Pfam" id="PF13489">
    <property type="entry name" value="Methyltransf_23"/>
    <property type="match status" value="1"/>
</dbReference>
<keyword evidence="2 3" id="KW-0808">Transferase</keyword>
<accession>A0A5N5QV92</accession>
<reference evidence="3 4" key="1">
    <citation type="journal article" date="2019" name="Fungal Biol. Biotechnol.">
        <title>Draft genome sequence of fastidious pathogen Ceratobasidium theobromae, which causes vascular-streak dieback in Theobroma cacao.</title>
        <authorList>
            <person name="Ali S.S."/>
            <person name="Asman A."/>
            <person name="Shao J."/>
            <person name="Firmansyah A.P."/>
            <person name="Susilo A.W."/>
            <person name="Rosmana A."/>
            <person name="McMahon P."/>
            <person name="Junaid M."/>
            <person name="Guest D."/>
            <person name="Kheng T.Y."/>
            <person name="Meinhardt L.W."/>
            <person name="Bailey B.A."/>
        </authorList>
    </citation>
    <scope>NUCLEOTIDE SEQUENCE [LARGE SCALE GENOMIC DNA]</scope>
    <source>
        <strain evidence="3 4">CT2</strain>
    </source>
</reference>
<dbReference type="PANTHER" id="PTHR13090:SF1">
    <property type="entry name" value="ARGININE-HYDROXYLASE NDUFAF5, MITOCHONDRIAL"/>
    <property type="match status" value="1"/>
</dbReference>
<dbReference type="SUPFAM" id="SSF53335">
    <property type="entry name" value="S-adenosyl-L-methionine-dependent methyltransferases"/>
    <property type="match status" value="1"/>
</dbReference>
<organism evidence="3 4">
    <name type="scientific">Ceratobasidium theobromae</name>
    <dbReference type="NCBI Taxonomy" id="1582974"/>
    <lineage>
        <taxon>Eukaryota</taxon>
        <taxon>Fungi</taxon>
        <taxon>Dikarya</taxon>
        <taxon>Basidiomycota</taxon>
        <taxon>Agaricomycotina</taxon>
        <taxon>Agaricomycetes</taxon>
        <taxon>Cantharellales</taxon>
        <taxon>Ceratobasidiaceae</taxon>
        <taxon>Ceratobasidium</taxon>
    </lineage>
</organism>
<dbReference type="InterPro" id="IPR050602">
    <property type="entry name" value="Malonyl-ACP_OMT"/>
</dbReference>
<dbReference type="Gene3D" id="3.40.50.150">
    <property type="entry name" value="Vaccinia Virus protein VP39"/>
    <property type="match status" value="1"/>
</dbReference>
<dbReference type="EMBL" id="SSOP01000008">
    <property type="protein sequence ID" value="KAB5595539.1"/>
    <property type="molecule type" value="Genomic_DNA"/>
</dbReference>
<evidence type="ECO:0000313" key="4">
    <source>
        <dbReference type="Proteomes" id="UP000383932"/>
    </source>
</evidence>
<gene>
    <name evidence="3" type="ORF">CTheo_1000</name>
</gene>
<dbReference type="GO" id="GO:0005739">
    <property type="term" value="C:mitochondrion"/>
    <property type="evidence" value="ECO:0007669"/>
    <property type="project" value="TreeGrafter"/>
</dbReference>
<evidence type="ECO:0000256" key="1">
    <source>
        <dbReference type="ARBA" id="ARBA00022603"/>
    </source>
</evidence>
<proteinExistence type="predicted"/>
<dbReference type="Proteomes" id="UP000383932">
    <property type="component" value="Unassembled WGS sequence"/>
</dbReference>
<name>A0A5N5QV92_9AGAM</name>
<dbReference type="GO" id="GO:0032259">
    <property type="term" value="P:methylation"/>
    <property type="evidence" value="ECO:0007669"/>
    <property type="project" value="UniProtKB-KW"/>
</dbReference>